<keyword evidence="2" id="KW-1185">Reference proteome</keyword>
<evidence type="ECO:0000313" key="1">
    <source>
        <dbReference type="EMBL" id="CAJ2666362.1"/>
    </source>
</evidence>
<sequence>MDRTIKLAPAVILFVFIFFVTEVASTPTFVFTGTSLKCTSTENCLDDVILPDVGIPLCLYGYCVKVTLNPNYLRKHHM</sequence>
<dbReference type="EMBL" id="CASHSV030000513">
    <property type="protein sequence ID" value="CAJ2666362.1"/>
    <property type="molecule type" value="Genomic_DNA"/>
</dbReference>
<protein>
    <submittedName>
        <fullName evidence="1">Uncharacterized protein</fullName>
    </submittedName>
</protein>
<comment type="caution">
    <text evidence="1">The sequence shown here is derived from an EMBL/GenBank/DDBJ whole genome shotgun (WGS) entry which is preliminary data.</text>
</comment>
<accession>A0ACB0LGL4</accession>
<name>A0ACB0LGL4_TRIPR</name>
<proteinExistence type="predicted"/>
<organism evidence="1 2">
    <name type="scientific">Trifolium pratense</name>
    <name type="common">Red clover</name>
    <dbReference type="NCBI Taxonomy" id="57577"/>
    <lineage>
        <taxon>Eukaryota</taxon>
        <taxon>Viridiplantae</taxon>
        <taxon>Streptophyta</taxon>
        <taxon>Embryophyta</taxon>
        <taxon>Tracheophyta</taxon>
        <taxon>Spermatophyta</taxon>
        <taxon>Magnoliopsida</taxon>
        <taxon>eudicotyledons</taxon>
        <taxon>Gunneridae</taxon>
        <taxon>Pentapetalae</taxon>
        <taxon>rosids</taxon>
        <taxon>fabids</taxon>
        <taxon>Fabales</taxon>
        <taxon>Fabaceae</taxon>
        <taxon>Papilionoideae</taxon>
        <taxon>50 kb inversion clade</taxon>
        <taxon>NPAAA clade</taxon>
        <taxon>Hologalegina</taxon>
        <taxon>IRL clade</taxon>
        <taxon>Trifolieae</taxon>
        <taxon>Trifolium</taxon>
    </lineage>
</organism>
<evidence type="ECO:0000313" key="2">
    <source>
        <dbReference type="Proteomes" id="UP001177021"/>
    </source>
</evidence>
<dbReference type="Proteomes" id="UP001177021">
    <property type="component" value="Unassembled WGS sequence"/>
</dbReference>
<gene>
    <name evidence="1" type="ORF">MILVUS5_LOCUS31169</name>
</gene>
<reference evidence="1" key="1">
    <citation type="submission" date="2023-10" db="EMBL/GenBank/DDBJ databases">
        <authorList>
            <person name="Rodriguez Cubillos JULIANA M."/>
            <person name="De Vega J."/>
        </authorList>
    </citation>
    <scope>NUCLEOTIDE SEQUENCE</scope>
</reference>